<gene>
    <name evidence="1" type="ORF">POSPLADRAFT_1062369</name>
</gene>
<accession>A0A1X6MKZ5</accession>
<name>A0A1X6MKZ5_9APHY</name>
<proteinExistence type="predicted"/>
<keyword evidence="2" id="KW-1185">Reference proteome</keyword>
<dbReference type="STRING" id="670580.A0A1X6MKZ5"/>
<dbReference type="GeneID" id="36326454"/>
<organism evidence="1 2">
    <name type="scientific">Postia placenta MAD-698-R-SB12</name>
    <dbReference type="NCBI Taxonomy" id="670580"/>
    <lineage>
        <taxon>Eukaryota</taxon>
        <taxon>Fungi</taxon>
        <taxon>Dikarya</taxon>
        <taxon>Basidiomycota</taxon>
        <taxon>Agaricomycotina</taxon>
        <taxon>Agaricomycetes</taxon>
        <taxon>Polyporales</taxon>
        <taxon>Adustoporiaceae</taxon>
        <taxon>Rhodonia</taxon>
    </lineage>
</organism>
<evidence type="ECO:0000313" key="1">
    <source>
        <dbReference type="EMBL" id="OSX56862.1"/>
    </source>
</evidence>
<dbReference type="Proteomes" id="UP000194127">
    <property type="component" value="Unassembled WGS sequence"/>
</dbReference>
<reference evidence="1 2" key="1">
    <citation type="submission" date="2017-04" db="EMBL/GenBank/DDBJ databases">
        <title>Genome Sequence of the Model Brown-Rot Fungus Postia placenta SB12.</title>
        <authorList>
            <consortium name="DOE Joint Genome Institute"/>
            <person name="Gaskell J."/>
            <person name="Kersten P."/>
            <person name="Larrondo L.F."/>
            <person name="Canessa P."/>
            <person name="Martinez D."/>
            <person name="Hibbett D."/>
            <person name="Schmoll M."/>
            <person name="Kubicek C.P."/>
            <person name="Martinez A.T."/>
            <person name="Yadav J."/>
            <person name="Master E."/>
            <person name="Magnuson J.K."/>
            <person name="James T."/>
            <person name="Yaver D."/>
            <person name="Berka R."/>
            <person name="Labutti K."/>
            <person name="Lipzen A."/>
            <person name="Aerts A."/>
            <person name="Barry K."/>
            <person name="Henrissat B."/>
            <person name="Blanchette R."/>
            <person name="Grigoriev I."/>
            <person name="Cullen D."/>
        </authorList>
    </citation>
    <scope>NUCLEOTIDE SEQUENCE [LARGE SCALE GENOMIC DNA]</scope>
    <source>
        <strain evidence="1 2">MAD-698-R-SB12</strain>
    </source>
</reference>
<protein>
    <submittedName>
        <fullName evidence="1">Uncharacterized protein</fullName>
    </submittedName>
</protein>
<evidence type="ECO:0000313" key="2">
    <source>
        <dbReference type="Proteomes" id="UP000194127"/>
    </source>
</evidence>
<dbReference type="AlphaFoldDB" id="A0A1X6MKZ5"/>
<dbReference type="EMBL" id="KZ110611">
    <property type="protein sequence ID" value="OSX56862.1"/>
    <property type="molecule type" value="Genomic_DNA"/>
</dbReference>
<dbReference type="OrthoDB" id="3269726at2759"/>
<sequence>MVDGLAYCVQRRAAADAPARAVIRDGTPSVDTMNELDNNMSVNSECLYDAEFANGLHLSVVLLICFGIQKDDQGHVYTLQKFNCYFFARTMMLAMTRHAVMESAHQHSADTVLVRAALSGDEEKETDQSPQDAELMTAEIAPNEAMEGYIRWWSTARRTRGTWKVTLASARPMDSVNRRNGCGA</sequence>
<dbReference type="RefSeq" id="XP_024333656.1">
    <property type="nucleotide sequence ID" value="XM_024481504.1"/>
</dbReference>